<protein>
    <submittedName>
        <fullName evidence="3">Uncharacterized protein</fullName>
    </submittedName>
</protein>
<name>A0AAN9Z857_9ORTH</name>
<keyword evidence="1" id="KW-0472">Membrane</keyword>
<feature type="transmembrane region" description="Helical" evidence="1">
    <location>
        <begin position="235"/>
        <end position="261"/>
    </location>
</feature>
<accession>A0AAN9Z857</accession>
<evidence type="ECO:0000313" key="3">
    <source>
        <dbReference type="EMBL" id="KAK7867811.1"/>
    </source>
</evidence>
<keyword evidence="4" id="KW-1185">Reference proteome</keyword>
<dbReference type="AlphaFoldDB" id="A0AAN9Z857"/>
<evidence type="ECO:0000256" key="2">
    <source>
        <dbReference type="SAM" id="SignalP"/>
    </source>
</evidence>
<comment type="caution">
    <text evidence="3">The sequence shown here is derived from an EMBL/GenBank/DDBJ whole genome shotgun (WGS) entry which is preliminary data.</text>
</comment>
<dbReference type="PANTHER" id="PTHR33964">
    <property type="entry name" value="RE45066P-RELATED"/>
    <property type="match status" value="1"/>
</dbReference>
<dbReference type="PANTHER" id="PTHR33964:SF1">
    <property type="entry name" value="RE45066P"/>
    <property type="match status" value="1"/>
</dbReference>
<dbReference type="EMBL" id="JAZDUA010000109">
    <property type="protein sequence ID" value="KAK7867811.1"/>
    <property type="molecule type" value="Genomic_DNA"/>
</dbReference>
<feature type="chain" id="PRO_5042870085" evidence="2">
    <location>
        <begin position="29"/>
        <end position="270"/>
    </location>
</feature>
<organism evidence="3 4">
    <name type="scientific">Gryllus longicercus</name>
    <dbReference type="NCBI Taxonomy" id="2509291"/>
    <lineage>
        <taxon>Eukaryota</taxon>
        <taxon>Metazoa</taxon>
        <taxon>Ecdysozoa</taxon>
        <taxon>Arthropoda</taxon>
        <taxon>Hexapoda</taxon>
        <taxon>Insecta</taxon>
        <taxon>Pterygota</taxon>
        <taxon>Neoptera</taxon>
        <taxon>Polyneoptera</taxon>
        <taxon>Orthoptera</taxon>
        <taxon>Ensifera</taxon>
        <taxon>Gryllidea</taxon>
        <taxon>Grylloidea</taxon>
        <taxon>Gryllidae</taxon>
        <taxon>Gryllinae</taxon>
        <taxon>Gryllus</taxon>
    </lineage>
</organism>
<gene>
    <name evidence="3" type="ORF">R5R35_008256</name>
</gene>
<reference evidence="3 4" key="1">
    <citation type="submission" date="2024-03" db="EMBL/GenBank/DDBJ databases">
        <title>The genome assembly and annotation of the cricket Gryllus longicercus Weissman &amp; Gray.</title>
        <authorList>
            <person name="Szrajer S."/>
            <person name="Gray D."/>
            <person name="Ylla G."/>
        </authorList>
    </citation>
    <scope>NUCLEOTIDE SEQUENCE [LARGE SCALE GENOMIC DNA]</scope>
    <source>
        <strain evidence="3">DAG 2021-001</strain>
        <tissue evidence="3">Whole body minus gut</tissue>
    </source>
</reference>
<evidence type="ECO:0000313" key="4">
    <source>
        <dbReference type="Proteomes" id="UP001378592"/>
    </source>
</evidence>
<feature type="signal peptide" evidence="2">
    <location>
        <begin position="1"/>
        <end position="28"/>
    </location>
</feature>
<dbReference type="Proteomes" id="UP001378592">
    <property type="component" value="Unassembled WGS sequence"/>
</dbReference>
<keyword evidence="2" id="KW-0732">Signal</keyword>
<evidence type="ECO:0000256" key="1">
    <source>
        <dbReference type="SAM" id="Phobius"/>
    </source>
</evidence>
<keyword evidence="1" id="KW-1133">Transmembrane helix</keyword>
<sequence length="270" mass="29965">MNSLPCTFGGVHLLKLALLCSVWLMALAQDPFEHLDQSCKEMIDCKDPLDMLSSDKRELNAVTSKEDMDRLCPDIRQHLDCIDRKTKRCMTPDVQMTFNVLYNGTIVVMTELCHNDTYQQEFLKYARCFKDMNKEEDCEAKYSETLADIQKNARSHDAVHRICCSFHDFLECSKRTVAAVCGNDAAEFNKRMLDTMATSLKEQCQQVTVGADTCQAMSLASRTPGGGGSWAQPRLLLVALPALLVALLPVAAGAGVAAAAAQMLYKARRP</sequence>
<proteinExistence type="predicted"/>
<keyword evidence="1" id="KW-0812">Transmembrane</keyword>